<evidence type="ECO:0000313" key="9">
    <source>
        <dbReference type="EMBL" id="OGC16870.1"/>
    </source>
</evidence>
<dbReference type="Proteomes" id="UP000177905">
    <property type="component" value="Unassembled WGS sequence"/>
</dbReference>
<evidence type="ECO:0000256" key="5">
    <source>
        <dbReference type="ARBA" id="ARBA00022801"/>
    </source>
</evidence>
<keyword evidence="7" id="KW-0346">Stress response</keyword>
<name>A0A1F4S8W3_UNCSA</name>
<dbReference type="AlphaFoldDB" id="A0A1F4S8W3"/>
<protein>
    <submittedName>
        <fullName evidence="9">Addiction module toxin, HicA family</fullName>
    </submittedName>
</protein>
<evidence type="ECO:0000256" key="1">
    <source>
        <dbReference type="ARBA" id="ARBA00006620"/>
    </source>
</evidence>
<sequence>MKVRDVIKMIEDDGWYLVRIKGSHQQYKHPEKLGRVTIAGHPSHDLAPGTLNSILKQSGLKEKKE</sequence>
<dbReference type="InterPro" id="IPR038570">
    <property type="entry name" value="HicA_sf"/>
</dbReference>
<dbReference type="EMBL" id="MEUA01000001">
    <property type="protein sequence ID" value="OGC16870.1"/>
    <property type="molecule type" value="Genomic_DNA"/>
</dbReference>
<dbReference type="Pfam" id="PF07927">
    <property type="entry name" value="HicA_toxin"/>
    <property type="match status" value="1"/>
</dbReference>
<accession>A0A1F4S8W3</accession>
<reference evidence="9 10" key="1">
    <citation type="journal article" date="2016" name="Nat. Commun.">
        <title>Thousands of microbial genomes shed light on interconnected biogeochemical processes in an aquifer system.</title>
        <authorList>
            <person name="Anantharaman K."/>
            <person name="Brown C.T."/>
            <person name="Hug L.A."/>
            <person name="Sharon I."/>
            <person name="Castelle C.J."/>
            <person name="Probst A.J."/>
            <person name="Thomas B.C."/>
            <person name="Singh A."/>
            <person name="Wilkins M.J."/>
            <person name="Karaoz U."/>
            <person name="Brodie E.L."/>
            <person name="Williams K.H."/>
            <person name="Hubbard S.S."/>
            <person name="Banfield J.F."/>
        </authorList>
    </citation>
    <scope>NUCLEOTIDE SEQUENCE [LARGE SCALE GENOMIC DNA]</scope>
</reference>
<keyword evidence="2" id="KW-1277">Toxin-antitoxin system</keyword>
<evidence type="ECO:0000313" key="10">
    <source>
        <dbReference type="Proteomes" id="UP000177905"/>
    </source>
</evidence>
<evidence type="ECO:0000256" key="6">
    <source>
        <dbReference type="ARBA" id="ARBA00022884"/>
    </source>
</evidence>
<dbReference type="GO" id="GO:0003729">
    <property type="term" value="F:mRNA binding"/>
    <property type="evidence" value="ECO:0007669"/>
    <property type="project" value="InterPro"/>
</dbReference>
<proteinExistence type="inferred from homology"/>
<keyword evidence="4" id="KW-0255">Endonuclease</keyword>
<dbReference type="PANTHER" id="PTHR34873:SF3">
    <property type="entry name" value="ADDICTION MODULE TOXIN, HICA FAMILY"/>
    <property type="match status" value="1"/>
</dbReference>
<organism evidence="9 10">
    <name type="scientific">candidate division WOR-1 bacterium RIFOXYB2_FULL_36_35</name>
    <dbReference type="NCBI Taxonomy" id="1802578"/>
    <lineage>
        <taxon>Bacteria</taxon>
        <taxon>Bacillati</taxon>
        <taxon>Saganbacteria</taxon>
    </lineage>
</organism>
<comment type="caution">
    <text evidence="9">The sequence shown here is derived from an EMBL/GenBank/DDBJ whole genome shotgun (WGS) entry which is preliminary data.</text>
</comment>
<evidence type="ECO:0000256" key="3">
    <source>
        <dbReference type="ARBA" id="ARBA00022722"/>
    </source>
</evidence>
<comment type="similarity">
    <text evidence="1">Belongs to the HicA mRNA interferase family.</text>
</comment>
<gene>
    <name evidence="9" type="ORF">A2290_05090</name>
</gene>
<keyword evidence="5" id="KW-0378">Hydrolase</keyword>
<feature type="region of interest" description="Disordered" evidence="8">
    <location>
        <begin position="39"/>
        <end position="65"/>
    </location>
</feature>
<keyword evidence="3" id="KW-0540">Nuclease</keyword>
<dbReference type="GO" id="GO:0004519">
    <property type="term" value="F:endonuclease activity"/>
    <property type="evidence" value="ECO:0007669"/>
    <property type="project" value="UniProtKB-KW"/>
</dbReference>
<evidence type="ECO:0000256" key="2">
    <source>
        <dbReference type="ARBA" id="ARBA00022649"/>
    </source>
</evidence>
<dbReference type="Gene3D" id="3.30.920.30">
    <property type="entry name" value="Hypothetical protein"/>
    <property type="match status" value="1"/>
</dbReference>
<evidence type="ECO:0000256" key="7">
    <source>
        <dbReference type="ARBA" id="ARBA00023016"/>
    </source>
</evidence>
<evidence type="ECO:0000256" key="4">
    <source>
        <dbReference type="ARBA" id="ARBA00022759"/>
    </source>
</evidence>
<dbReference type="GO" id="GO:0016787">
    <property type="term" value="F:hydrolase activity"/>
    <property type="evidence" value="ECO:0007669"/>
    <property type="project" value="UniProtKB-KW"/>
</dbReference>
<evidence type="ECO:0000256" key="8">
    <source>
        <dbReference type="SAM" id="MobiDB-lite"/>
    </source>
</evidence>
<dbReference type="InterPro" id="IPR012933">
    <property type="entry name" value="HicA_mRNA_interferase"/>
</dbReference>
<keyword evidence="6" id="KW-0694">RNA-binding</keyword>
<dbReference type="PANTHER" id="PTHR34873">
    <property type="entry name" value="SSR1766 PROTEIN"/>
    <property type="match status" value="1"/>
</dbReference>
<dbReference type="SUPFAM" id="SSF54786">
    <property type="entry name" value="YcfA/nrd intein domain"/>
    <property type="match status" value="1"/>
</dbReference>